<dbReference type="SUPFAM" id="SSF142433">
    <property type="entry name" value="CinA-like"/>
    <property type="match status" value="1"/>
</dbReference>
<dbReference type="InterPro" id="IPR008136">
    <property type="entry name" value="CinA_C"/>
</dbReference>
<gene>
    <name evidence="3" type="ORF">E3J95_00465</name>
</gene>
<dbReference type="Gene3D" id="3.90.950.20">
    <property type="entry name" value="CinA-like"/>
    <property type="match status" value="1"/>
</dbReference>
<dbReference type="NCBIfam" id="TIGR00199">
    <property type="entry name" value="PncC_domain"/>
    <property type="match status" value="1"/>
</dbReference>
<dbReference type="InterPro" id="IPR001453">
    <property type="entry name" value="MoaB/Mog_dom"/>
</dbReference>
<evidence type="ECO:0000313" key="4">
    <source>
        <dbReference type="Proteomes" id="UP000320781"/>
    </source>
</evidence>
<protein>
    <recommendedName>
        <fullName evidence="1">CinA-like protein</fullName>
    </recommendedName>
</protein>
<dbReference type="InterPro" id="IPR041424">
    <property type="entry name" value="CinA_KH"/>
</dbReference>
<dbReference type="PIRSF" id="PIRSF006728">
    <property type="entry name" value="CinA"/>
    <property type="match status" value="1"/>
</dbReference>
<sequence length="426" mass="46371">MREVARKGQMRTQVRAEIVSVGTEILLGSLVDTNAAFVAGKMASLGISVSRISSVGDRREDLYQTLEETLRRVDLVLITGGLGPTEDDITKEVLSELLGERLVLDETVAVEIRQRFRGHPIPEKAIQKQAMIPASAKRIPNALGTAPGIILEKGDKTIILLPGVPQEMKRMLKEEIHPYLLSRLRTGECIKSKTLKVWGMGESQVNERIADIVLRQSNPTIALLAKRGEVQISITGKFPPEVVDEKIKTVEERIRERLGSFIWGVDEDTLERIVARLLKEKGLRIAVAESCTGGLVSHRLTNIPGSSDYFVHGIVGYSNKAKSAFLRVPVSLIEKEGAVSPQVAKRMAQGARSSGEAHLGLGITGIAGPSGGSPTKPVGLVYIGLSSSEGEICQKFLFAGEREDIKWKASQAALDILRGYLSGEER</sequence>
<evidence type="ECO:0000256" key="1">
    <source>
        <dbReference type="HAMAP-Rule" id="MF_00226"/>
    </source>
</evidence>
<dbReference type="NCBIfam" id="TIGR00177">
    <property type="entry name" value="molyb_syn"/>
    <property type="match status" value="1"/>
</dbReference>
<dbReference type="SMART" id="SM00852">
    <property type="entry name" value="MoCF_biosynth"/>
    <property type="match status" value="1"/>
</dbReference>
<proteinExistence type="inferred from homology"/>
<dbReference type="SUPFAM" id="SSF53218">
    <property type="entry name" value="Molybdenum cofactor biosynthesis proteins"/>
    <property type="match status" value="1"/>
</dbReference>
<organism evidence="3 4">
    <name type="scientific">Aerophobetes bacterium</name>
    <dbReference type="NCBI Taxonomy" id="2030807"/>
    <lineage>
        <taxon>Bacteria</taxon>
        <taxon>Candidatus Aerophobota</taxon>
    </lineage>
</organism>
<accession>A0A523QMJ6</accession>
<dbReference type="PANTHER" id="PTHR13939:SF0">
    <property type="entry name" value="NMN AMIDOHYDROLASE-LIKE PROTEIN YFAY"/>
    <property type="match status" value="1"/>
</dbReference>
<comment type="similarity">
    <text evidence="1">Belongs to the CinA family.</text>
</comment>
<comment type="caution">
    <text evidence="3">The sequence shown here is derived from an EMBL/GenBank/DDBJ whole genome shotgun (WGS) entry which is preliminary data.</text>
</comment>
<dbReference type="Pfam" id="PF18146">
    <property type="entry name" value="CinA_KH"/>
    <property type="match status" value="1"/>
</dbReference>
<dbReference type="InterPro" id="IPR036425">
    <property type="entry name" value="MoaB/Mog-like_dom_sf"/>
</dbReference>
<dbReference type="CDD" id="cd00885">
    <property type="entry name" value="cinA"/>
    <property type="match status" value="1"/>
</dbReference>
<evidence type="ECO:0000313" key="3">
    <source>
        <dbReference type="EMBL" id="TES87037.1"/>
    </source>
</evidence>
<dbReference type="InterPro" id="IPR050101">
    <property type="entry name" value="CinA"/>
</dbReference>
<dbReference type="NCBIfam" id="NF001813">
    <property type="entry name" value="PRK00549.1"/>
    <property type="match status" value="1"/>
</dbReference>
<name>A0A523QMJ6_UNCAE</name>
<dbReference type="PANTHER" id="PTHR13939">
    <property type="entry name" value="NICOTINAMIDE-NUCLEOTIDE AMIDOHYDROLASE PNCC"/>
    <property type="match status" value="1"/>
</dbReference>
<dbReference type="AlphaFoldDB" id="A0A523QMJ6"/>
<feature type="domain" description="MoaB/Mog" evidence="2">
    <location>
        <begin position="17"/>
        <end position="183"/>
    </location>
</feature>
<dbReference type="EMBL" id="SOKU01000018">
    <property type="protein sequence ID" value="TES87037.1"/>
    <property type="molecule type" value="Genomic_DNA"/>
</dbReference>
<dbReference type="Gene3D" id="3.30.70.2860">
    <property type="match status" value="1"/>
</dbReference>
<dbReference type="Gene3D" id="3.40.980.10">
    <property type="entry name" value="MoaB/Mog-like domain"/>
    <property type="match status" value="1"/>
</dbReference>
<dbReference type="InterPro" id="IPR036653">
    <property type="entry name" value="CinA-like_C"/>
</dbReference>
<reference evidence="3 4" key="1">
    <citation type="submission" date="2019-03" db="EMBL/GenBank/DDBJ databases">
        <title>Metabolic potential of uncultured bacteria and archaea associated with petroleum seepage in deep-sea sediments.</title>
        <authorList>
            <person name="Dong X."/>
            <person name="Hubert C."/>
        </authorList>
    </citation>
    <scope>NUCLEOTIDE SEQUENCE [LARGE SCALE GENOMIC DNA]</scope>
    <source>
        <strain evidence="3">E44_bin92</strain>
    </source>
</reference>
<dbReference type="NCBIfam" id="TIGR00200">
    <property type="entry name" value="cinA_nterm"/>
    <property type="match status" value="1"/>
</dbReference>
<dbReference type="Pfam" id="PF02464">
    <property type="entry name" value="CinA"/>
    <property type="match status" value="1"/>
</dbReference>
<dbReference type="InterPro" id="IPR008135">
    <property type="entry name" value="Competence-induced_CinA"/>
</dbReference>
<dbReference type="HAMAP" id="MF_00226_B">
    <property type="entry name" value="CinA_B"/>
    <property type="match status" value="1"/>
</dbReference>
<dbReference type="Proteomes" id="UP000320781">
    <property type="component" value="Unassembled WGS sequence"/>
</dbReference>
<evidence type="ECO:0000259" key="2">
    <source>
        <dbReference type="SMART" id="SM00852"/>
    </source>
</evidence>
<dbReference type="Pfam" id="PF00994">
    <property type="entry name" value="MoCF_biosynth"/>
    <property type="match status" value="1"/>
</dbReference>